<feature type="domain" description="DUF1972" evidence="3">
    <location>
        <begin position="4"/>
        <end position="179"/>
    </location>
</feature>
<organism evidence="4 5">
    <name type="scientific">Prevotella denticola</name>
    <dbReference type="NCBI Taxonomy" id="28129"/>
    <lineage>
        <taxon>Bacteria</taxon>
        <taxon>Pseudomonadati</taxon>
        <taxon>Bacteroidota</taxon>
        <taxon>Bacteroidia</taxon>
        <taxon>Bacteroidales</taxon>
        <taxon>Prevotellaceae</taxon>
        <taxon>Prevotella</taxon>
    </lineage>
</organism>
<gene>
    <name evidence="4" type="ORF">NCTC13067_02221</name>
</gene>
<keyword evidence="1" id="KW-0808">Transferase</keyword>
<dbReference type="Proteomes" id="UP000255469">
    <property type="component" value="Unassembled WGS sequence"/>
</dbReference>
<evidence type="ECO:0000256" key="1">
    <source>
        <dbReference type="ARBA" id="ARBA00022679"/>
    </source>
</evidence>
<evidence type="ECO:0000313" key="4">
    <source>
        <dbReference type="EMBL" id="SUB94352.1"/>
    </source>
</evidence>
<dbReference type="Pfam" id="PF00534">
    <property type="entry name" value="Glycos_transf_1"/>
    <property type="match status" value="1"/>
</dbReference>
<dbReference type="EMBL" id="UGTM01000002">
    <property type="protein sequence ID" value="SUB94352.1"/>
    <property type="molecule type" value="Genomic_DNA"/>
</dbReference>
<dbReference type="Gene3D" id="3.40.50.2000">
    <property type="entry name" value="Glycogen Phosphorylase B"/>
    <property type="match status" value="2"/>
</dbReference>
<protein>
    <submittedName>
        <fullName evidence="4">Domain of uncharacterized function (DUF1972)</fullName>
    </submittedName>
</protein>
<sequence length="389" mass="45332">MKIAFISTRGIPNNYGGFEQFAEYISVGLAERGHDITVYSPHYHSYQKNEYNGVHIKHIYSPEKWMGGSVGSFFYDYACIKDALYNEDFDIIYEAGYTSIIPAYIRFNVKNIKRPLFTTNMDGLEFKRSKFNKWVQKFIHWEERKAVEHSHYLISDNMGIHDYYKEMYGKESKFLAYGANIYDNYDVRHLESLNLLPNNYYLLVARMEPENNVLLAIEGYKKSKEYGRKPLIIVGKTTTKHGKQLVKIYGNDKNIRFVGGIYDFDKLNSIRHLSFAYFHGHSVGGTNPSLLEAMASGCFILAHANIFNKTVLGDNAEYYDSTDSVMHLLNDIDSIVQKKKDKFIVANVDVIRTEYSWKHLVDQHEDYFRWMLEDAKNKFYFVDASDGNR</sequence>
<dbReference type="RefSeq" id="WP_004354496.1">
    <property type="nucleotide sequence ID" value="NZ_CAUVPN010000010.1"/>
</dbReference>
<dbReference type="AlphaFoldDB" id="A0A379EE51"/>
<evidence type="ECO:0000313" key="5">
    <source>
        <dbReference type="Proteomes" id="UP000255469"/>
    </source>
</evidence>
<dbReference type="SUPFAM" id="SSF53756">
    <property type="entry name" value="UDP-Glycosyltransferase/glycogen phosphorylase"/>
    <property type="match status" value="1"/>
</dbReference>
<dbReference type="PANTHER" id="PTHR46401">
    <property type="entry name" value="GLYCOSYLTRANSFERASE WBBK-RELATED"/>
    <property type="match status" value="1"/>
</dbReference>
<name>A0A379EE51_9BACT</name>
<dbReference type="GO" id="GO:0009103">
    <property type="term" value="P:lipopolysaccharide biosynthetic process"/>
    <property type="evidence" value="ECO:0007669"/>
    <property type="project" value="TreeGrafter"/>
</dbReference>
<evidence type="ECO:0000259" key="3">
    <source>
        <dbReference type="Pfam" id="PF09314"/>
    </source>
</evidence>
<dbReference type="Pfam" id="PF09314">
    <property type="entry name" value="DUF1972"/>
    <property type="match status" value="1"/>
</dbReference>
<feature type="domain" description="Glycosyl transferase family 1" evidence="2">
    <location>
        <begin position="198"/>
        <end position="339"/>
    </location>
</feature>
<proteinExistence type="predicted"/>
<dbReference type="GO" id="GO:0016757">
    <property type="term" value="F:glycosyltransferase activity"/>
    <property type="evidence" value="ECO:0007669"/>
    <property type="project" value="InterPro"/>
</dbReference>
<dbReference type="PANTHER" id="PTHR46401:SF2">
    <property type="entry name" value="GLYCOSYLTRANSFERASE WBBK-RELATED"/>
    <property type="match status" value="1"/>
</dbReference>
<dbReference type="InterPro" id="IPR001296">
    <property type="entry name" value="Glyco_trans_1"/>
</dbReference>
<accession>A0A379EE51</accession>
<reference evidence="4 5" key="1">
    <citation type="submission" date="2018-06" db="EMBL/GenBank/DDBJ databases">
        <authorList>
            <consortium name="Pathogen Informatics"/>
            <person name="Doyle S."/>
        </authorList>
    </citation>
    <scope>NUCLEOTIDE SEQUENCE [LARGE SCALE GENOMIC DNA]</scope>
    <source>
        <strain evidence="4 5">NCTC13067</strain>
    </source>
</reference>
<evidence type="ECO:0000259" key="2">
    <source>
        <dbReference type="Pfam" id="PF00534"/>
    </source>
</evidence>
<dbReference type="InterPro" id="IPR015393">
    <property type="entry name" value="DUF1972"/>
</dbReference>